<sequence length="163" mass="19289">MEPKDLAGQRWLSIGTGNRLMKAHKPIELVHHDRIKHRPEIDVAHDLNDLPWPWPDNHFDYIVAWAVLEHLKLNLFESLGECWRIMRPGGRLKLKVPRWDAEGSWDDPSHYWKFTLNSLDYFDPETAKGKQYTFYTPYKWKIEWCKLSKPNGPSIAAELTVRK</sequence>
<proteinExistence type="predicted"/>
<dbReference type="SUPFAM" id="SSF53335">
    <property type="entry name" value="S-adenosyl-L-methionine-dependent methyltransferases"/>
    <property type="match status" value="1"/>
</dbReference>
<protein>
    <recommendedName>
        <fullName evidence="2">Methyltransferase type 11 domain-containing protein</fullName>
    </recommendedName>
</protein>
<comment type="caution">
    <text evidence="1">The sequence shown here is derived from an EMBL/GenBank/DDBJ whole genome shotgun (WGS) entry which is preliminary data.</text>
</comment>
<gene>
    <name evidence="1" type="ORF">LCGC14_1421040</name>
</gene>
<dbReference type="EMBL" id="LAZR01009481">
    <property type="protein sequence ID" value="KKM72394.1"/>
    <property type="molecule type" value="Genomic_DNA"/>
</dbReference>
<dbReference type="Pfam" id="PF13489">
    <property type="entry name" value="Methyltransf_23"/>
    <property type="match status" value="1"/>
</dbReference>
<accession>A0A0F9JR71</accession>
<evidence type="ECO:0008006" key="2">
    <source>
        <dbReference type="Google" id="ProtNLM"/>
    </source>
</evidence>
<name>A0A0F9JR71_9ZZZZ</name>
<dbReference type="AlphaFoldDB" id="A0A0F9JR71"/>
<organism evidence="1">
    <name type="scientific">marine sediment metagenome</name>
    <dbReference type="NCBI Taxonomy" id="412755"/>
    <lineage>
        <taxon>unclassified sequences</taxon>
        <taxon>metagenomes</taxon>
        <taxon>ecological metagenomes</taxon>
    </lineage>
</organism>
<dbReference type="Gene3D" id="3.40.50.150">
    <property type="entry name" value="Vaccinia Virus protein VP39"/>
    <property type="match status" value="1"/>
</dbReference>
<dbReference type="InterPro" id="IPR029063">
    <property type="entry name" value="SAM-dependent_MTases_sf"/>
</dbReference>
<feature type="non-terminal residue" evidence="1">
    <location>
        <position position="163"/>
    </location>
</feature>
<reference evidence="1" key="1">
    <citation type="journal article" date="2015" name="Nature">
        <title>Complex archaea that bridge the gap between prokaryotes and eukaryotes.</title>
        <authorList>
            <person name="Spang A."/>
            <person name="Saw J.H."/>
            <person name="Jorgensen S.L."/>
            <person name="Zaremba-Niedzwiedzka K."/>
            <person name="Martijn J."/>
            <person name="Lind A.E."/>
            <person name="van Eijk R."/>
            <person name="Schleper C."/>
            <person name="Guy L."/>
            <person name="Ettema T.J."/>
        </authorList>
    </citation>
    <scope>NUCLEOTIDE SEQUENCE</scope>
</reference>
<dbReference type="CDD" id="cd02440">
    <property type="entry name" value="AdoMet_MTases"/>
    <property type="match status" value="1"/>
</dbReference>
<evidence type="ECO:0000313" key="1">
    <source>
        <dbReference type="EMBL" id="KKM72394.1"/>
    </source>
</evidence>